<protein>
    <submittedName>
        <fullName evidence="8">Glutamate/gamma-aminobutyrate family transporter YjeM</fullName>
    </submittedName>
</protein>
<keyword evidence="9" id="KW-1185">Reference proteome</keyword>
<accession>A0A679I9H1</accession>
<evidence type="ECO:0000256" key="3">
    <source>
        <dbReference type="ARBA" id="ARBA00022475"/>
    </source>
</evidence>
<feature type="transmembrane region" description="Helical" evidence="7">
    <location>
        <begin position="404"/>
        <end position="423"/>
    </location>
</feature>
<dbReference type="Pfam" id="PF13520">
    <property type="entry name" value="AA_permease_2"/>
    <property type="match status" value="1"/>
</dbReference>
<feature type="transmembrane region" description="Helical" evidence="7">
    <location>
        <begin position="245"/>
        <end position="264"/>
    </location>
</feature>
<dbReference type="PANTHER" id="PTHR42770">
    <property type="entry name" value="AMINO ACID TRANSPORTER-RELATED"/>
    <property type="match status" value="1"/>
</dbReference>
<sequence>MMQKNMSIATLMLIIITTVYSFSSMATAFFMMGTKSLAWFIISALGYFIPYALIVAQYSRKYAHQKGTIYDWLKDSLSPKIAFITAFLWYCSYFTWMVSLFMKLIIPASILLFGKDITNKMTWLSLPTQVWLALLAIVAVFCLTYFINRGFHHIISFLKISSFTMVGLLLLSLFSNLILLFLHPENFVPNLIKSWHAPSFFAGTDNQFFTQFPFFIFAITAFGGLDTVASLADKTNESRKKFPKAVIFSAGVVTILYIFGIILWSGTNDITTLRQTNQLHLGNLMYGLTGSLANSLAKGLEFNPWQSNLLCQFYIRYTAFTLLTAYIGLLSSITYGPLKSLITGTPKEIWPQPFITLNQKQMPEKALWLQASLISICIAALAFNNALVGNLFNQLTYMTNVSRALPYLVVAASFPFFIQKNVVTQNMLLVPIKKINYLLSFSVCLCVTAAIFFQIYSPFQAGEYNNVLTLIFGPSLFSLLAAKLYQRFEDRQVI</sequence>
<evidence type="ECO:0000256" key="2">
    <source>
        <dbReference type="ARBA" id="ARBA00022448"/>
    </source>
</evidence>
<feature type="transmembrane region" description="Helical" evidence="7">
    <location>
        <begin position="467"/>
        <end position="485"/>
    </location>
</feature>
<dbReference type="Gene3D" id="1.20.1740.10">
    <property type="entry name" value="Amino acid/polyamine transporter I"/>
    <property type="match status" value="1"/>
</dbReference>
<dbReference type="AlphaFoldDB" id="A0A679I9H1"/>
<keyword evidence="4 7" id="KW-0812">Transmembrane</keyword>
<feature type="transmembrane region" description="Helical" evidence="7">
    <location>
        <begin position="366"/>
        <end position="384"/>
    </location>
</feature>
<feature type="transmembrane region" description="Helical" evidence="7">
    <location>
        <begin position="314"/>
        <end position="338"/>
    </location>
</feature>
<organism evidence="8 9">
    <name type="scientific">Enterococcus saigonensis</name>
    <dbReference type="NCBI Taxonomy" id="1805431"/>
    <lineage>
        <taxon>Bacteria</taxon>
        <taxon>Bacillati</taxon>
        <taxon>Bacillota</taxon>
        <taxon>Bacilli</taxon>
        <taxon>Lactobacillales</taxon>
        <taxon>Enterococcaceae</taxon>
        <taxon>Enterococcus</taxon>
    </lineage>
</organism>
<dbReference type="GO" id="GO:0022857">
    <property type="term" value="F:transmembrane transporter activity"/>
    <property type="evidence" value="ECO:0007669"/>
    <property type="project" value="InterPro"/>
</dbReference>
<evidence type="ECO:0000313" key="9">
    <source>
        <dbReference type="Proteomes" id="UP000502998"/>
    </source>
</evidence>
<gene>
    <name evidence="8" type="primary">potE</name>
    <name evidence="8" type="ORF">EsVE80_04960</name>
</gene>
<feature type="transmembrane region" description="Helical" evidence="7">
    <location>
        <begin position="37"/>
        <end position="56"/>
    </location>
</feature>
<feature type="transmembrane region" description="Helical" evidence="7">
    <location>
        <begin position="435"/>
        <end position="455"/>
    </location>
</feature>
<keyword evidence="3" id="KW-1003">Cell membrane</keyword>
<evidence type="ECO:0000256" key="4">
    <source>
        <dbReference type="ARBA" id="ARBA00022692"/>
    </source>
</evidence>
<dbReference type="KEGG" id="esg:EsVE80_04960"/>
<evidence type="ECO:0000256" key="5">
    <source>
        <dbReference type="ARBA" id="ARBA00022989"/>
    </source>
</evidence>
<evidence type="ECO:0000256" key="1">
    <source>
        <dbReference type="ARBA" id="ARBA00004651"/>
    </source>
</evidence>
<feature type="transmembrane region" description="Helical" evidence="7">
    <location>
        <begin position="87"/>
        <end position="110"/>
    </location>
</feature>
<keyword evidence="5 7" id="KW-1133">Transmembrane helix</keyword>
<keyword evidence="2" id="KW-0813">Transport</keyword>
<dbReference type="PANTHER" id="PTHR42770:SF15">
    <property type="entry name" value="GLUTAMATE_GAMMA-AMINOBUTYRATE ANTIPORTER-RELATED"/>
    <property type="match status" value="1"/>
</dbReference>
<dbReference type="InterPro" id="IPR002293">
    <property type="entry name" value="AA/rel_permease1"/>
</dbReference>
<proteinExistence type="predicted"/>
<dbReference type="InterPro" id="IPR050367">
    <property type="entry name" value="APC_superfamily"/>
</dbReference>
<keyword evidence="6 7" id="KW-0472">Membrane</keyword>
<feature type="transmembrane region" description="Helical" evidence="7">
    <location>
        <begin position="160"/>
        <end position="182"/>
    </location>
</feature>
<reference evidence="8 9" key="1">
    <citation type="submission" date="2020-02" db="EMBL/GenBank/DDBJ databases">
        <title>Characterization of vanA genotype vancomycin-resistant Enterococcus saigonensis VE80.</title>
        <authorList>
            <person name="Harada T."/>
            <person name="Motooka D."/>
            <person name="Nakamura S."/>
            <person name="Yamamoto Y."/>
            <person name="Kawahara R."/>
            <person name="Kawatsu K."/>
        </authorList>
    </citation>
    <scope>NUCLEOTIDE SEQUENCE [LARGE SCALE GENOMIC DNA]</scope>
    <source>
        <strain evidence="8 9">VE80</strain>
    </source>
</reference>
<evidence type="ECO:0000313" key="8">
    <source>
        <dbReference type="EMBL" id="BCA84973.1"/>
    </source>
</evidence>
<dbReference type="GO" id="GO:0005886">
    <property type="term" value="C:plasma membrane"/>
    <property type="evidence" value="ECO:0007669"/>
    <property type="project" value="UniProtKB-SubCell"/>
</dbReference>
<dbReference type="PIRSF" id="PIRSF006060">
    <property type="entry name" value="AA_transporter"/>
    <property type="match status" value="1"/>
</dbReference>
<comment type="subcellular location">
    <subcellularLocation>
        <location evidence="1">Cell membrane</location>
        <topology evidence="1">Multi-pass membrane protein</topology>
    </subcellularLocation>
</comment>
<dbReference type="EMBL" id="AP022822">
    <property type="protein sequence ID" value="BCA84973.1"/>
    <property type="molecule type" value="Genomic_DNA"/>
</dbReference>
<evidence type="ECO:0000256" key="6">
    <source>
        <dbReference type="ARBA" id="ARBA00023136"/>
    </source>
</evidence>
<dbReference type="Proteomes" id="UP000502998">
    <property type="component" value="Chromosome"/>
</dbReference>
<feature type="transmembrane region" description="Helical" evidence="7">
    <location>
        <begin position="130"/>
        <end position="148"/>
    </location>
</feature>
<feature type="transmembrane region" description="Helical" evidence="7">
    <location>
        <begin position="212"/>
        <end position="233"/>
    </location>
</feature>
<name>A0A679I9H1_9ENTE</name>
<evidence type="ECO:0000256" key="7">
    <source>
        <dbReference type="SAM" id="Phobius"/>
    </source>
</evidence>